<organism evidence="1 2">
    <name type="scientific">Acaulospora colombiana</name>
    <dbReference type="NCBI Taxonomy" id="27376"/>
    <lineage>
        <taxon>Eukaryota</taxon>
        <taxon>Fungi</taxon>
        <taxon>Fungi incertae sedis</taxon>
        <taxon>Mucoromycota</taxon>
        <taxon>Glomeromycotina</taxon>
        <taxon>Glomeromycetes</taxon>
        <taxon>Diversisporales</taxon>
        <taxon>Acaulosporaceae</taxon>
        <taxon>Acaulospora</taxon>
    </lineage>
</organism>
<evidence type="ECO:0000313" key="2">
    <source>
        <dbReference type="Proteomes" id="UP000789525"/>
    </source>
</evidence>
<dbReference type="EMBL" id="CAJVPT010002904">
    <property type="protein sequence ID" value="CAG8489030.1"/>
    <property type="molecule type" value="Genomic_DNA"/>
</dbReference>
<gene>
    <name evidence="1" type="ORF">ACOLOM_LOCUS2302</name>
</gene>
<accession>A0ACA9KRQ9</accession>
<protein>
    <submittedName>
        <fullName evidence="1">9992_t:CDS:1</fullName>
    </submittedName>
</protein>
<proteinExistence type="predicted"/>
<name>A0ACA9KRQ9_9GLOM</name>
<sequence>VIGICAMDCKARSKPMRNILNKLLDYNEFETVIFGDKVILDEDVENWPVCDFFISFFSTGFPLDKAIEYVKLRKPFCVNDLPMQKILWDRRLVLQLLDILGVPTPKRLIASKDGGPKIDPDVMSRVLKNVGTQLEQTPCPPAKVEMINSDTIIVDGQKLRKPFVEKPSSGEDHNINIYYPSEMGGGGRRLFRKVSDKSSEYDPHLSEPRTDGSYIYEQFMNVDHAEDIKVYTIGPYYAHAETRKSPVVDGLVHRNNDGKEVRYVTTLTPEEKNIASEICLAFGQTVCGFDLLRVNGRSYVIDVNGWSFVKGNDDYYNNCTRILRNLFLNAIRRRKVKIDTIPNELYFENSWRLKSFISVLRHADRTPKQKMKFNFRSSPFIELLCTSTDDDVLFRKEAELKKVSRAVEEAIKLRCEDLTKLEQLKLILQMKKDLPGTKVQVKPSYNKIDGSFVELQLIVKWGGEFTHSARYQSRDAGENLRKDLLVLNRNVVNDVKIYGTIEVHREMLDDSNAAREQMENAKIHLCRLLNVREMSEPHVLIKEVADIIEHLRQTMRKNFESMNYESIQLRWCCSENPLLFRERWEKLFRNFYDSDRQEFDPSKISELYDSIKYDALHNRQFLETIFANQNEGNKSPPLIKELYRRAKILFDHIAPQEYGVENDDKLQIGLLVSSLLLKNIIKNLEDSKSSPAPCTRLYFTKGLPVRISKNDVPELDCKYPDDRQQYNHDG</sequence>
<dbReference type="Proteomes" id="UP000789525">
    <property type="component" value="Unassembled WGS sequence"/>
</dbReference>
<comment type="caution">
    <text evidence="1">The sequence shown here is derived from an EMBL/GenBank/DDBJ whole genome shotgun (WGS) entry which is preliminary data.</text>
</comment>
<feature type="non-terminal residue" evidence="1">
    <location>
        <position position="1"/>
    </location>
</feature>
<evidence type="ECO:0000313" key="1">
    <source>
        <dbReference type="EMBL" id="CAG8489030.1"/>
    </source>
</evidence>
<keyword evidence="2" id="KW-1185">Reference proteome</keyword>
<reference evidence="1" key="1">
    <citation type="submission" date="2021-06" db="EMBL/GenBank/DDBJ databases">
        <authorList>
            <person name="Kallberg Y."/>
            <person name="Tangrot J."/>
            <person name="Rosling A."/>
        </authorList>
    </citation>
    <scope>NUCLEOTIDE SEQUENCE</scope>
    <source>
        <strain evidence="1">CL356</strain>
    </source>
</reference>